<dbReference type="Proteomes" id="UP000320333">
    <property type="component" value="Unassembled WGS sequence"/>
</dbReference>
<feature type="transmembrane region" description="Helical" evidence="6">
    <location>
        <begin position="176"/>
        <end position="194"/>
    </location>
</feature>
<evidence type="ECO:0000256" key="6">
    <source>
        <dbReference type="SAM" id="Phobius"/>
    </source>
</evidence>
<feature type="transmembrane region" description="Helical" evidence="6">
    <location>
        <begin position="138"/>
        <end position="164"/>
    </location>
</feature>
<sequence>MVLVLVTPTLHSAITEALEKADKGQLGSSDTEHAFMEDCDRFRDTSIDQHIDHSAVKLLGKVLSRPLSQLLSGSRMIFDGCKGPVAEKDRQKSAQLLQILDDARRKTENDAYERMTQDVKPASSISILTRQERNEMKAVVGLFSSIVNVVFSMVAVFVAVYSIAYTVTSDVGMKTLLALFFTLVVGIAEGYFFTRDWLLSDPK</sequence>
<evidence type="ECO:0000256" key="5">
    <source>
        <dbReference type="ARBA" id="ARBA00023136"/>
    </source>
</evidence>
<keyword evidence="2 6" id="KW-0812">Transmembrane</keyword>
<dbReference type="InterPro" id="IPR021013">
    <property type="entry name" value="ATPase_Vma12"/>
</dbReference>
<evidence type="ECO:0000256" key="2">
    <source>
        <dbReference type="ARBA" id="ARBA00022692"/>
    </source>
</evidence>
<keyword evidence="5 6" id="KW-0472">Membrane</keyword>
<dbReference type="EMBL" id="QEAP01000249">
    <property type="protein sequence ID" value="TPX71579.1"/>
    <property type="molecule type" value="Genomic_DNA"/>
</dbReference>
<accession>A0A507F5L4</accession>
<comment type="subcellular location">
    <subcellularLocation>
        <location evidence="1">Endoplasmic reticulum membrane</location>
        <topology evidence="1">Multi-pass membrane protein</topology>
    </subcellularLocation>
</comment>
<keyword evidence="4 6" id="KW-1133">Transmembrane helix</keyword>
<evidence type="ECO:0000256" key="3">
    <source>
        <dbReference type="ARBA" id="ARBA00022824"/>
    </source>
</evidence>
<evidence type="ECO:0000313" key="7">
    <source>
        <dbReference type="EMBL" id="TPX71579.1"/>
    </source>
</evidence>
<evidence type="ECO:0000313" key="8">
    <source>
        <dbReference type="Proteomes" id="UP000320333"/>
    </source>
</evidence>
<proteinExistence type="predicted"/>
<organism evidence="7 8">
    <name type="scientific">Chytriomyces confervae</name>
    <dbReference type="NCBI Taxonomy" id="246404"/>
    <lineage>
        <taxon>Eukaryota</taxon>
        <taxon>Fungi</taxon>
        <taxon>Fungi incertae sedis</taxon>
        <taxon>Chytridiomycota</taxon>
        <taxon>Chytridiomycota incertae sedis</taxon>
        <taxon>Chytridiomycetes</taxon>
        <taxon>Chytridiales</taxon>
        <taxon>Chytriomycetaceae</taxon>
        <taxon>Chytriomyces</taxon>
    </lineage>
</organism>
<dbReference type="GO" id="GO:0005789">
    <property type="term" value="C:endoplasmic reticulum membrane"/>
    <property type="evidence" value="ECO:0007669"/>
    <property type="project" value="UniProtKB-SubCell"/>
</dbReference>
<dbReference type="PANTHER" id="PTHR31394:SF1">
    <property type="entry name" value="TRANSMEMBRANE PROTEIN 199"/>
    <property type="match status" value="1"/>
</dbReference>
<dbReference type="Pfam" id="PF11712">
    <property type="entry name" value="Vma12"/>
    <property type="match status" value="1"/>
</dbReference>
<dbReference type="PANTHER" id="PTHR31394">
    <property type="entry name" value="TRANSMEMBRANE PROTEIN 199"/>
    <property type="match status" value="1"/>
</dbReference>
<name>A0A507F5L4_9FUNG</name>
<gene>
    <name evidence="7" type="ORF">CcCBS67573_g06146</name>
</gene>
<dbReference type="OrthoDB" id="19981at2759"/>
<comment type="caution">
    <text evidence="7">The sequence shown here is derived from an EMBL/GenBank/DDBJ whole genome shotgun (WGS) entry which is preliminary data.</text>
</comment>
<dbReference type="AlphaFoldDB" id="A0A507F5L4"/>
<reference evidence="7 8" key="1">
    <citation type="journal article" date="2019" name="Sci. Rep.">
        <title>Comparative genomics of chytrid fungi reveal insights into the obligate biotrophic and pathogenic lifestyle of Synchytrium endobioticum.</title>
        <authorList>
            <person name="van de Vossenberg B.T.L.H."/>
            <person name="Warris S."/>
            <person name="Nguyen H.D.T."/>
            <person name="van Gent-Pelzer M.P.E."/>
            <person name="Joly D.L."/>
            <person name="van de Geest H.C."/>
            <person name="Bonants P.J.M."/>
            <person name="Smith D.S."/>
            <person name="Levesque C.A."/>
            <person name="van der Lee T.A.J."/>
        </authorList>
    </citation>
    <scope>NUCLEOTIDE SEQUENCE [LARGE SCALE GENOMIC DNA]</scope>
    <source>
        <strain evidence="7 8">CBS 675.73</strain>
    </source>
</reference>
<evidence type="ECO:0000256" key="1">
    <source>
        <dbReference type="ARBA" id="ARBA00004477"/>
    </source>
</evidence>
<keyword evidence="3" id="KW-0256">Endoplasmic reticulum</keyword>
<keyword evidence="8" id="KW-1185">Reference proteome</keyword>
<evidence type="ECO:0000256" key="4">
    <source>
        <dbReference type="ARBA" id="ARBA00022989"/>
    </source>
</evidence>
<dbReference type="GO" id="GO:0070072">
    <property type="term" value="P:vacuolar proton-transporting V-type ATPase complex assembly"/>
    <property type="evidence" value="ECO:0007669"/>
    <property type="project" value="InterPro"/>
</dbReference>
<protein>
    <submittedName>
        <fullName evidence="7">Uncharacterized protein</fullName>
    </submittedName>
</protein>